<dbReference type="eggNOG" id="KOG3080">
    <property type="taxonomic scope" value="Eukaryota"/>
</dbReference>
<dbReference type="InParanoid" id="A0A067R7I2"/>
<dbReference type="PANTHER" id="PTHR13028">
    <property type="entry name" value="RRNA PROCESSING PROTEIN EBNA1-BINDING PROTEIN-RELATED"/>
    <property type="match status" value="1"/>
</dbReference>
<dbReference type="OrthoDB" id="443772at2759"/>
<proteinExistence type="inferred from homology"/>
<dbReference type="Proteomes" id="UP000027135">
    <property type="component" value="Unassembled WGS sequence"/>
</dbReference>
<evidence type="ECO:0000313" key="9">
    <source>
        <dbReference type="Proteomes" id="UP000027135"/>
    </source>
</evidence>
<feature type="compositionally biased region" description="Basic residues" evidence="7">
    <location>
        <begin position="290"/>
        <end position="318"/>
    </location>
</feature>
<evidence type="ECO:0000256" key="5">
    <source>
        <dbReference type="ARBA" id="ARBA00023054"/>
    </source>
</evidence>
<accession>A0A067R7I2</accession>
<evidence type="ECO:0000256" key="7">
    <source>
        <dbReference type="SAM" id="MobiDB-lite"/>
    </source>
</evidence>
<feature type="compositionally biased region" description="Basic residues" evidence="7">
    <location>
        <begin position="268"/>
        <end position="277"/>
    </location>
</feature>
<evidence type="ECO:0000313" key="8">
    <source>
        <dbReference type="EMBL" id="KDR19453.1"/>
    </source>
</evidence>
<evidence type="ECO:0000256" key="4">
    <source>
        <dbReference type="ARBA" id="ARBA00022517"/>
    </source>
</evidence>
<evidence type="ECO:0000256" key="1">
    <source>
        <dbReference type="ARBA" id="ARBA00003387"/>
    </source>
</evidence>
<comment type="function">
    <text evidence="1">Required for the processing of the 27S pre-rRNA.</text>
</comment>
<dbReference type="EMBL" id="KK852651">
    <property type="protein sequence ID" value="KDR19453.1"/>
    <property type="molecule type" value="Genomic_DNA"/>
</dbReference>
<name>A0A067R7I2_ZOONE</name>
<dbReference type="STRING" id="136037.A0A067R7I2"/>
<dbReference type="GO" id="GO:0034399">
    <property type="term" value="C:nuclear periphery"/>
    <property type="evidence" value="ECO:0007669"/>
    <property type="project" value="TreeGrafter"/>
</dbReference>
<evidence type="ECO:0000256" key="2">
    <source>
        <dbReference type="ARBA" id="ARBA00004604"/>
    </source>
</evidence>
<dbReference type="PANTHER" id="PTHR13028:SF0">
    <property type="entry name" value="RRNA-PROCESSING PROTEIN EBP2-RELATED"/>
    <property type="match status" value="1"/>
</dbReference>
<keyword evidence="9" id="KW-1185">Reference proteome</keyword>
<dbReference type="FunCoup" id="A0A067R7I2">
    <property type="interactions" value="1479"/>
</dbReference>
<keyword evidence="5" id="KW-0175">Coiled coil</keyword>
<organism evidence="8 9">
    <name type="scientific">Zootermopsis nevadensis</name>
    <name type="common">Dampwood termite</name>
    <dbReference type="NCBI Taxonomy" id="136037"/>
    <lineage>
        <taxon>Eukaryota</taxon>
        <taxon>Metazoa</taxon>
        <taxon>Ecdysozoa</taxon>
        <taxon>Arthropoda</taxon>
        <taxon>Hexapoda</taxon>
        <taxon>Insecta</taxon>
        <taxon>Pterygota</taxon>
        <taxon>Neoptera</taxon>
        <taxon>Polyneoptera</taxon>
        <taxon>Dictyoptera</taxon>
        <taxon>Blattodea</taxon>
        <taxon>Blattoidea</taxon>
        <taxon>Termitoidae</taxon>
        <taxon>Termopsidae</taxon>
        <taxon>Zootermopsis</taxon>
    </lineage>
</organism>
<reference evidence="8 9" key="1">
    <citation type="journal article" date="2014" name="Nat. Commun.">
        <title>Molecular traces of alternative social organization in a termite genome.</title>
        <authorList>
            <person name="Terrapon N."/>
            <person name="Li C."/>
            <person name="Robertson H.M."/>
            <person name="Ji L."/>
            <person name="Meng X."/>
            <person name="Booth W."/>
            <person name="Chen Z."/>
            <person name="Childers C.P."/>
            <person name="Glastad K.M."/>
            <person name="Gokhale K."/>
            <person name="Gowin J."/>
            <person name="Gronenberg W."/>
            <person name="Hermansen R.A."/>
            <person name="Hu H."/>
            <person name="Hunt B.G."/>
            <person name="Huylmans A.K."/>
            <person name="Khalil S.M."/>
            <person name="Mitchell R.D."/>
            <person name="Munoz-Torres M.C."/>
            <person name="Mustard J.A."/>
            <person name="Pan H."/>
            <person name="Reese J.T."/>
            <person name="Scharf M.E."/>
            <person name="Sun F."/>
            <person name="Vogel H."/>
            <person name="Xiao J."/>
            <person name="Yang W."/>
            <person name="Yang Z."/>
            <person name="Yang Z."/>
            <person name="Zhou J."/>
            <person name="Zhu J."/>
            <person name="Brent C.S."/>
            <person name="Elsik C.G."/>
            <person name="Goodisman M.A."/>
            <person name="Liberles D.A."/>
            <person name="Roe R.M."/>
            <person name="Vargo E.L."/>
            <person name="Vilcinskas A."/>
            <person name="Wang J."/>
            <person name="Bornberg-Bauer E."/>
            <person name="Korb J."/>
            <person name="Zhang G."/>
            <person name="Liebig J."/>
        </authorList>
    </citation>
    <scope>NUCLEOTIDE SEQUENCE [LARGE SCALE GENOMIC DNA]</scope>
    <source>
        <tissue evidence="8">Whole organism</tissue>
    </source>
</reference>
<dbReference type="OMA" id="RETMFHR"/>
<keyword evidence="4" id="KW-0690">Ribosome biogenesis</keyword>
<dbReference type="Pfam" id="PF05890">
    <property type="entry name" value="Ebp2"/>
    <property type="match status" value="1"/>
</dbReference>
<gene>
    <name evidence="8" type="ORF">L798_06227</name>
</gene>
<dbReference type="AlphaFoldDB" id="A0A067R7I2"/>
<dbReference type="GO" id="GO:0030687">
    <property type="term" value="C:preribosome, large subunit precursor"/>
    <property type="evidence" value="ECO:0007669"/>
    <property type="project" value="TreeGrafter"/>
</dbReference>
<dbReference type="GO" id="GO:0005730">
    <property type="term" value="C:nucleolus"/>
    <property type="evidence" value="ECO:0007669"/>
    <property type="project" value="UniProtKB-SubCell"/>
</dbReference>
<feature type="region of interest" description="Disordered" evidence="7">
    <location>
        <begin position="228"/>
        <end position="318"/>
    </location>
</feature>
<keyword evidence="6" id="KW-0539">Nucleus</keyword>
<evidence type="ECO:0000256" key="6">
    <source>
        <dbReference type="ARBA" id="ARBA00023242"/>
    </source>
</evidence>
<dbReference type="GO" id="GO:0006364">
    <property type="term" value="P:rRNA processing"/>
    <property type="evidence" value="ECO:0007669"/>
    <property type="project" value="TreeGrafter"/>
</dbReference>
<evidence type="ECO:0000256" key="3">
    <source>
        <dbReference type="ARBA" id="ARBA00007336"/>
    </source>
</evidence>
<dbReference type="GO" id="GO:0042273">
    <property type="term" value="P:ribosomal large subunit biogenesis"/>
    <property type="evidence" value="ECO:0007669"/>
    <property type="project" value="TreeGrafter"/>
</dbReference>
<comment type="similarity">
    <text evidence="3">Belongs to the EBP2 family.</text>
</comment>
<protein>
    <submittedName>
        <fullName evidence="8">Putative rRNA-processing protein EBP2-like protein</fullName>
    </submittedName>
</protein>
<comment type="subcellular location">
    <subcellularLocation>
        <location evidence="2">Nucleus</location>
        <location evidence="2">Nucleolus</location>
    </subcellularLocation>
</comment>
<dbReference type="InterPro" id="IPR008610">
    <property type="entry name" value="Ebp2"/>
</dbReference>
<sequence length="318" mass="36811">MSDSESNIEDVESDSDLELQEAFAKGLVKPGLNIVSTEQRKHYKNDVAELKRKLSDIKLKLDWIECLDLVNGQAPLAPELALKLQEEELRHEAKFMKVKGKGQKLQSVKTDDLALNDFRRETMFHRQAQAAVLIAIPKLKEQGVKTKRPDDYFAEMAKSDQHMQKVRDVMMKKQHAQERSERVRQLRQLRKVGKQVQKEAKVRQASEKRQLLEEVKKYRKGLRTDLDFLEEKKKKQKPSASQGNRKGPVNKKVQGKRRYKDQKFGYGGKKKGMKRNTKNSSSDVSEFKRPSKLKRPGAAQKHQRPGKNRRLKMKAGKK</sequence>